<evidence type="ECO:0000256" key="2">
    <source>
        <dbReference type="ARBA" id="ARBA00022692"/>
    </source>
</evidence>
<feature type="transmembrane region" description="Helical" evidence="5">
    <location>
        <begin position="266"/>
        <end position="293"/>
    </location>
</feature>
<gene>
    <name evidence="7" type="ORF">ACFPOC_16955</name>
</gene>
<dbReference type="InterPro" id="IPR004841">
    <property type="entry name" value="AA-permease/SLC12A_dom"/>
</dbReference>
<dbReference type="Gene3D" id="1.20.1740.10">
    <property type="entry name" value="Amino acid/polyamine transporter I"/>
    <property type="match status" value="1"/>
</dbReference>
<evidence type="ECO:0000256" key="5">
    <source>
        <dbReference type="SAM" id="Phobius"/>
    </source>
</evidence>
<comment type="subcellular location">
    <subcellularLocation>
        <location evidence="1">Membrane</location>
        <topology evidence="1">Multi-pass membrane protein</topology>
    </subcellularLocation>
</comment>
<sequence length="449" mass="47960">MDADIRDGQGHLKRTLGLWAVVLFGLAYMTPMIVYGTFGILSEVSHGMVPTAYLIALCAVLLTAVSYGKMAYIFPVAGSAYTYARKSIGPSVGFMVGWAVLLDYFFLPMVIWLIGAAYLGEAFPAVPTQVWLIGFIFITTVINIIGIAFASKVNFVLMVMQALIVAAFILLCIHYVSASQGAGGLVSARPFFNAEVSFSFAFAGAAIAAYSFLGFDAVTTLTEETIDPKRNMPRAIFLIALIGGAIFVTAAYFAQLAHPETTFENVSAAAFVIAARIGGDIFAAVFLIGLVVAQFASGLAAQTSVGRLLYAMGRDSVLPRSVFGYIHPRFNTPVYNLILASLVGLMALYLDVATSTSFINFGAFLAFTFVNLSVIALVLKKHEAMRDTGALTGLVVPALGVAFNLYLLVSLDTKAITLGCIWLALGAAYLAYLTRGFSRRPPEVSFNAA</sequence>
<dbReference type="InterPro" id="IPR050367">
    <property type="entry name" value="APC_superfamily"/>
</dbReference>
<evidence type="ECO:0000256" key="3">
    <source>
        <dbReference type="ARBA" id="ARBA00022989"/>
    </source>
</evidence>
<keyword evidence="8" id="KW-1185">Reference proteome</keyword>
<dbReference type="PANTHER" id="PTHR42770:SF8">
    <property type="entry name" value="PUTRESCINE IMPORTER PUUP"/>
    <property type="match status" value="1"/>
</dbReference>
<feature type="transmembrane region" description="Helical" evidence="5">
    <location>
        <begin position="130"/>
        <end position="150"/>
    </location>
</feature>
<dbReference type="RefSeq" id="WP_209843019.1">
    <property type="nucleotide sequence ID" value="NZ_JAGGJP010000022.1"/>
</dbReference>
<keyword evidence="2 5" id="KW-0812">Transmembrane</keyword>
<protein>
    <submittedName>
        <fullName evidence="7">APC family permease</fullName>
    </submittedName>
</protein>
<feature type="transmembrane region" description="Helical" evidence="5">
    <location>
        <begin position="95"/>
        <end position="118"/>
    </location>
</feature>
<evidence type="ECO:0000259" key="6">
    <source>
        <dbReference type="Pfam" id="PF00324"/>
    </source>
</evidence>
<feature type="transmembrane region" description="Helical" evidence="5">
    <location>
        <begin position="155"/>
        <end position="176"/>
    </location>
</feature>
<keyword evidence="4 5" id="KW-0472">Membrane</keyword>
<dbReference type="EMBL" id="JBHSNA010000026">
    <property type="protein sequence ID" value="MFC5568101.1"/>
    <property type="molecule type" value="Genomic_DNA"/>
</dbReference>
<feature type="transmembrane region" description="Helical" evidence="5">
    <location>
        <begin position="358"/>
        <end position="379"/>
    </location>
</feature>
<accession>A0ABW0SGP0</accession>
<evidence type="ECO:0000313" key="7">
    <source>
        <dbReference type="EMBL" id="MFC5568101.1"/>
    </source>
</evidence>
<feature type="transmembrane region" description="Helical" evidence="5">
    <location>
        <begin position="53"/>
        <end position="74"/>
    </location>
</feature>
<feature type="transmembrane region" description="Helical" evidence="5">
    <location>
        <begin position="334"/>
        <end position="352"/>
    </location>
</feature>
<proteinExistence type="predicted"/>
<dbReference type="PANTHER" id="PTHR42770">
    <property type="entry name" value="AMINO ACID TRANSPORTER-RELATED"/>
    <property type="match status" value="1"/>
</dbReference>
<keyword evidence="3 5" id="KW-1133">Transmembrane helix</keyword>
<dbReference type="PIRSF" id="PIRSF006060">
    <property type="entry name" value="AA_transporter"/>
    <property type="match status" value="1"/>
</dbReference>
<feature type="transmembrane region" description="Helical" evidence="5">
    <location>
        <begin position="235"/>
        <end position="254"/>
    </location>
</feature>
<name>A0ABW0SGP0_9RHOB</name>
<feature type="transmembrane region" description="Helical" evidence="5">
    <location>
        <begin position="415"/>
        <end position="433"/>
    </location>
</feature>
<dbReference type="Proteomes" id="UP001596056">
    <property type="component" value="Unassembled WGS sequence"/>
</dbReference>
<reference evidence="8" key="1">
    <citation type="journal article" date="2019" name="Int. J. Syst. Evol. Microbiol.">
        <title>The Global Catalogue of Microorganisms (GCM) 10K type strain sequencing project: providing services to taxonomists for standard genome sequencing and annotation.</title>
        <authorList>
            <consortium name="The Broad Institute Genomics Platform"/>
            <consortium name="The Broad Institute Genome Sequencing Center for Infectious Disease"/>
            <person name="Wu L."/>
            <person name="Ma J."/>
        </authorList>
    </citation>
    <scope>NUCLEOTIDE SEQUENCE [LARGE SCALE GENOMIC DNA]</scope>
    <source>
        <strain evidence="8">KACC 11588</strain>
    </source>
</reference>
<feature type="domain" description="Amino acid permease/ SLC12A" evidence="6">
    <location>
        <begin position="29"/>
        <end position="405"/>
    </location>
</feature>
<feature type="transmembrane region" description="Helical" evidence="5">
    <location>
        <begin position="196"/>
        <end position="215"/>
    </location>
</feature>
<evidence type="ECO:0000256" key="4">
    <source>
        <dbReference type="ARBA" id="ARBA00023136"/>
    </source>
</evidence>
<feature type="transmembrane region" description="Helical" evidence="5">
    <location>
        <begin position="16"/>
        <end position="41"/>
    </location>
</feature>
<organism evidence="7 8">
    <name type="scientific">Rubellimicrobium aerolatum</name>
    <dbReference type="NCBI Taxonomy" id="490979"/>
    <lineage>
        <taxon>Bacteria</taxon>
        <taxon>Pseudomonadati</taxon>
        <taxon>Pseudomonadota</taxon>
        <taxon>Alphaproteobacteria</taxon>
        <taxon>Rhodobacterales</taxon>
        <taxon>Roseobacteraceae</taxon>
        <taxon>Rubellimicrobium</taxon>
    </lineage>
</organism>
<comment type="caution">
    <text evidence="7">The sequence shown here is derived from an EMBL/GenBank/DDBJ whole genome shotgun (WGS) entry which is preliminary data.</text>
</comment>
<dbReference type="Pfam" id="PF00324">
    <property type="entry name" value="AA_permease"/>
    <property type="match status" value="1"/>
</dbReference>
<evidence type="ECO:0000313" key="8">
    <source>
        <dbReference type="Proteomes" id="UP001596056"/>
    </source>
</evidence>
<feature type="transmembrane region" description="Helical" evidence="5">
    <location>
        <begin position="391"/>
        <end position="409"/>
    </location>
</feature>
<evidence type="ECO:0000256" key="1">
    <source>
        <dbReference type="ARBA" id="ARBA00004141"/>
    </source>
</evidence>